<evidence type="ECO:0000259" key="3">
    <source>
        <dbReference type="SMART" id="SM00475"/>
    </source>
</evidence>
<organism evidence="4 5">
    <name type="scientific">Synechococcus phage S-CBP2</name>
    <dbReference type="NCBI Taxonomy" id="756277"/>
    <lineage>
        <taxon>Viruses</taxon>
        <taxon>Duplodnaviria</taxon>
        <taxon>Heunggongvirae</taxon>
        <taxon>Uroviricota</taxon>
        <taxon>Caudoviricetes</taxon>
        <taxon>Autographivirales</taxon>
        <taxon>Kembevirus</taxon>
        <taxon>Kembevirus SCBP2</taxon>
    </lineage>
</organism>
<dbReference type="GO" id="GO:0017108">
    <property type="term" value="F:5'-flap endonuclease activity"/>
    <property type="evidence" value="ECO:0007669"/>
    <property type="project" value="InterPro"/>
</dbReference>
<dbReference type="Pfam" id="PF02739">
    <property type="entry name" value="5_3_exonuc_N"/>
    <property type="match status" value="1"/>
</dbReference>
<keyword evidence="5" id="KW-1185">Reference proteome</keyword>
<dbReference type="InterPro" id="IPR002421">
    <property type="entry name" value="5-3_exonuclease"/>
</dbReference>
<dbReference type="InterPro" id="IPR036279">
    <property type="entry name" value="5-3_exonuclease_C_sf"/>
</dbReference>
<dbReference type="OrthoDB" id="6588at10239"/>
<keyword evidence="1" id="KW-0540">Nuclease</keyword>
<sequence>MQAPLLIVDFDPIVYRAASAAEEELDFTPEITVVTGNFRRGKQIVEQEIENLYTKFETHRAVFFLTSPVNFRKEVEPSYKGNRIKRKPCGFKKLKEWAKTQFHCVEQEGLEADDLIGIEVTSGKHDNFILCSPDKDMEQFPVRIWNNRQEFTQSPEKAVLKRWMQALTGDQTDGYAGCPGVGPVKAEKILAKVKDGNYYETVRDTFVQSGLTEEDALKQIRLATILTADLWNAEAKKPILFTP</sequence>
<keyword evidence="2" id="KW-0378">Hydrolase</keyword>
<dbReference type="InterPro" id="IPR038969">
    <property type="entry name" value="FEN"/>
</dbReference>
<gene>
    <name evidence="4" type="ORF">S-CBP2_0023</name>
</gene>
<evidence type="ECO:0000256" key="1">
    <source>
        <dbReference type="ARBA" id="ARBA00022722"/>
    </source>
</evidence>
<dbReference type="SUPFAM" id="SSF47807">
    <property type="entry name" value="5' to 3' exonuclease, C-terminal subdomain"/>
    <property type="match status" value="1"/>
</dbReference>
<proteinExistence type="predicted"/>
<dbReference type="GeneID" id="22112049"/>
<evidence type="ECO:0000256" key="2">
    <source>
        <dbReference type="ARBA" id="ARBA00022801"/>
    </source>
</evidence>
<dbReference type="PANTHER" id="PTHR42646">
    <property type="entry name" value="FLAP ENDONUCLEASE XNI"/>
    <property type="match status" value="1"/>
</dbReference>
<dbReference type="SUPFAM" id="SSF88723">
    <property type="entry name" value="PIN domain-like"/>
    <property type="match status" value="1"/>
</dbReference>
<dbReference type="Gene3D" id="3.40.50.1010">
    <property type="entry name" value="5'-nuclease"/>
    <property type="match status" value="1"/>
</dbReference>
<dbReference type="PANTHER" id="PTHR42646:SF2">
    <property type="entry name" value="5'-3' EXONUCLEASE FAMILY PROTEIN"/>
    <property type="match status" value="1"/>
</dbReference>
<dbReference type="SMART" id="SM00475">
    <property type="entry name" value="53EXOc"/>
    <property type="match status" value="1"/>
</dbReference>
<reference evidence="5" key="1">
    <citation type="submission" date="2012-12" db="EMBL/GenBank/DDBJ databases">
        <title>Genomics of marine cyanopodoviruses.</title>
        <authorList>
            <person name="Huang S."/>
            <person name="Chen F."/>
        </authorList>
    </citation>
    <scope>NUCLEOTIDE SEQUENCE [LARGE SCALE GENOMIC DNA]</scope>
</reference>
<dbReference type="KEGG" id="vg:22112049"/>
<protein>
    <submittedName>
        <fullName evidence="4">Exonuclease</fullName>
    </submittedName>
</protein>
<dbReference type="Proteomes" id="UP000030041">
    <property type="component" value="Segment"/>
</dbReference>
<dbReference type="GO" id="GO:0003677">
    <property type="term" value="F:DNA binding"/>
    <property type="evidence" value="ECO:0007669"/>
    <property type="project" value="InterPro"/>
</dbReference>
<name>A0A096VKY8_9CAUD</name>
<dbReference type="EMBL" id="KC310806">
    <property type="protein sequence ID" value="AGK86729.1"/>
    <property type="molecule type" value="Genomic_DNA"/>
</dbReference>
<keyword evidence="4" id="KW-0269">Exonuclease</keyword>
<evidence type="ECO:0000313" key="4">
    <source>
        <dbReference type="EMBL" id="AGK86729.1"/>
    </source>
</evidence>
<reference evidence="4 5" key="2">
    <citation type="journal article" date="2015" name="PLoS ONE">
        <title>Comparative Genomic and Phylogenomic Analyses Reveal a Conserved Core Genome Shared by Estuarine and Oceanic Cyanopodoviruses.</title>
        <authorList>
            <person name="Huang S."/>
            <person name="Zhang S."/>
            <person name="Jiao N."/>
            <person name="Chen F."/>
        </authorList>
    </citation>
    <scope>NUCLEOTIDE SEQUENCE [LARGE SCALE GENOMIC DNA]</scope>
</reference>
<dbReference type="Gene3D" id="1.10.150.20">
    <property type="entry name" value="5' to 3' exonuclease, C-terminal subdomain"/>
    <property type="match status" value="1"/>
</dbReference>
<dbReference type="GO" id="GO:0008409">
    <property type="term" value="F:5'-3' exonuclease activity"/>
    <property type="evidence" value="ECO:0007669"/>
    <property type="project" value="InterPro"/>
</dbReference>
<evidence type="ECO:0000313" key="5">
    <source>
        <dbReference type="Proteomes" id="UP000030041"/>
    </source>
</evidence>
<dbReference type="InterPro" id="IPR020046">
    <property type="entry name" value="5-3_exonucl_a-hlix_arch_N"/>
</dbReference>
<dbReference type="GO" id="GO:0033567">
    <property type="term" value="P:DNA replication, Okazaki fragment processing"/>
    <property type="evidence" value="ECO:0007669"/>
    <property type="project" value="InterPro"/>
</dbReference>
<feature type="domain" description="5'-3' exonuclease" evidence="3">
    <location>
        <begin position="3"/>
        <end position="236"/>
    </location>
</feature>
<accession>A0A096VKY8</accession>
<dbReference type="RefSeq" id="YP_009103131.1">
    <property type="nucleotide sequence ID" value="NC_025455.1"/>
</dbReference>
<dbReference type="InterPro" id="IPR029060">
    <property type="entry name" value="PIN-like_dom_sf"/>
</dbReference>